<evidence type="ECO:0000256" key="2">
    <source>
        <dbReference type="ARBA" id="ARBA00022490"/>
    </source>
</evidence>
<dbReference type="GO" id="GO:0019877">
    <property type="term" value="P:diaminopimelate biosynthetic process"/>
    <property type="evidence" value="ECO:0007669"/>
    <property type="project" value="UniProtKB-UniRule"/>
</dbReference>
<dbReference type="GO" id="GO:0016726">
    <property type="term" value="F:oxidoreductase activity, acting on CH or CH2 groups, NAD or NADP as acceptor"/>
    <property type="evidence" value="ECO:0007669"/>
    <property type="project" value="UniProtKB-UniRule"/>
</dbReference>
<comment type="similarity">
    <text evidence="1 13">Belongs to the DapB family.</text>
</comment>
<feature type="domain" description="Dihydrodipicolinate reductase N-terminal" evidence="14">
    <location>
        <begin position="3"/>
        <end position="113"/>
    </location>
</feature>
<dbReference type="Proteomes" id="UP001138757">
    <property type="component" value="Unassembled WGS sequence"/>
</dbReference>
<feature type="domain" description="Dihydrodipicolinate reductase C-terminal" evidence="15">
    <location>
        <begin position="117"/>
        <end position="253"/>
    </location>
</feature>
<gene>
    <name evidence="13 16" type="primary">dapB</name>
    <name evidence="16" type="ORF">KK488_04405</name>
</gene>
<dbReference type="GO" id="GO:0009089">
    <property type="term" value="P:lysine biosynthetic process via diaminopimelate"/>
    <property type="evidence" value="ECO:0007669"/>
    <property type="project" value="UniProtKB-UniRule"/>
</dbReference>
<dbReference type="GO" id="GO:0050661">
    <property type="term" value="F:NADP binding"/>
    <property type="evidence" value="ECO:0007669"/>
    <property type="project" value="UniProtKB-UniRule"/>
</dbReference>
<evidence type="ECO:0000256" key="1">
    <source>
        <dbReference type="ARBA" id="ARBA00006642"/>
    </source>
</evidence>
<evidence type="ECO:0000256" key="7">
    <source>
        <dbReference type="ARBA" id="ARBA00023027"/>
    </source>
</evidence>
<feature type="binding site" evidence="13">
    <location>
        <position position="145"/>
    </location>
    <ligand>
        <name>(S)-2,3,4,5-tetrahydrodipicolinate</name>
        <dbReference type="ChEBI" id="CHEBI:16845"/>
    </ligand>
</feature>
<keyword evidence="4 13" id="KW-0521">NADP</keyword>
<evidence type="ECO:0000313" key="16">
    <source>
        <dbReference type="EMBL" id="MBT2186182.1"/>
    </source>
</evidence>
<dbReference type="InterPro" id="IPR036291">
    <property type="entry name" value="NAD(P)-bd_dom_sf"/>
</dbReference>
<name>A0A9X1DA24_9SPHN</name>
<dbReference type="FunFam" id="3.30.360.10:FF:000004">
    <property type="entry name" value="4-hydroxy-tetrahydrodipicolinate reductase"/>
    <property type="match status" value="1"/>
</dbReference>
<evidence type="ECO:0000313" key="17">
    <source>
        <dbReference type="Proteomes" id="UP001138757"/>
    </source>
</evidence>
<keyword evidence="7 13" id="KW-0520">NAD</keyword>
<dbReference type="SUPFAM" id="SSF55347">
    <property type="entry name" value="Glyceraldehyde-3-phosphate dehydrogenase-like, C-terminal domain"/>
    <property type="match status" value="1"/>
</dbReference>
<dbReference type="NCBIfam" id="TIGR00036">
    <property type="entry name" value="dapB"/>
    <property type="match status" value="1"/>
</dbReference>
<dbReference type="RefSeq" id="WP_214621913.1">
    <property type="nucleotide sequence ID" value="NZ_JAHGAW010000002.1"/>
</dbReference>
<reference evidence="16" key="1">
    <citation type="submission" date="2021-05" db="EMBL/GenBank/DDBJ databases">
        <title>Genome of Sphingobium sp. strain.</title>
        <authorList>
            <person name="Fan R."/>
        </authorList>
    </citation>
    <scope>NUCLEOTIDE SEQUENCE</scope>
    <source>
        <strain evidence="16">H33</strain>
    </source>
</reference>
<keyword evidence="17" id="KW-1185">Reference proteome</keyword>
<dbReference type="GO" id="GO:0005829">
    <property type="term" value="C:cytosol"/>
    <property type="evidence" value="ECO:0007669"/>
    <property type="project" value="TreeGrafter"/>
</dbReference>
<comment type="caution">
    <text evidence="13">Lacks conserved residue(s) required for the propagation of feature annotation.</text>
</comment>
<dbReference type="EMBL" id="JAHGAW010000002">
    <property type="protein sequence ID" value="MBT2186182.1"/>
    <property type="molecule type" value="Genomic_DNA"/>
</dbReference>
<sequence length="255" mass="25845">MTAIGIFGARGRMGQAIASVASDAGLTIAGGTDSLAQGTIGAEGAAITTDPKALAGQADILIDFSVPAALDAHLAACVEAGKPLLIGTTGLEGHHHDAIDQAASRIAVLQTGNTSLGVNLLAALVKEASTRLGDDWDIEIVEMHHRHKVDAPSGTALLLGQAAAAGRNIDLASHSERGRDGITGARKAGDIGFASLRGGSVAGDHLVILAGDGERIELGHRAENRIIFARGAIRAAQWLAGKAPGRYAMADVLGL</sequence>
<comment type="catalytic activity">
    <reaction evidence="11 13">
        <text>(S)-2,3,4,5-tetrahydrodipicolinate + NADP(+) + H2O = (2S,4S)-4-hydroxy-2,3,4,5-tetrahydrodipicolinate + NADPH + H(+)</text>
        <dbReference type="Rhea" id="RHEA:35331"/>
        <dbReference type="ChEBI" id="CHEBI:15377"/>
        <dbReference type="ChEBI" id="CHEBI:15378"/>
        <dbReference type="ChEBI" id="CHEBI:16845"/>
        <dbReference type="ChEBI" id="CHEBI:57783"/>
        <dbReference type="ChEBI" id="CHEBI:58349"/>
        <dbReference type="ChEBI" id="CHEBI:67139"/>
        <dbReference type="EC" id="1.17.1.8"/>
    </reaction>
</comment>
<evidence type="ECO:0000259" key="14">
    <source>
        <dbReference type="Pfam" id="PF01113"/>
    </source>
</evidence>
<evidence type="ECO:0000256" key="10">
    <source>
        <dbReference type="ARBA" id="ARBA00038983"/>
    </source>
</evidence>
<feature type="active site" description="Proton donor" evidence="13">
    <location>
        <position position="148"/>
    </location>
</feature>
<organism evidence="16 17">
    <name type="scientific">Sphingobium nicotianae</name>
    <dbReference type="NCBI Taxonomy" id="2782607"/>
    <lineage>
        <taxon>Bacteria</taxon>
        <taxon>Pseudomonadati</taxon>
        <taxon>Pseudomonadota</taxon>
        <taxon>Alphaproteobacteria</taxon>
        <taxon>Sphingomonadales</taxon>
        <taxon>Sphingomonadaceae</taxon>
        <taxon>Sphingobium</taxon>
    </lineage>
</organism>
<dbReference type="InterPro" id="IPR022664">
    <property type="entry name" value="DapB_N_CS"/>
</dbReference>
<proteinExistence type="inferred from homology"/>
<evidence type="ECO:0000256" key="12">
    <source>
        <dbReference type="ARBA" id="ARBA00049396"/>
    </source>
</evidence>
<dbReference type="InterPro" id="IPR023940">
    <property type="entry name" value="DHDPR_bac"/>
</dbReference>
<dbReference type="Pfam" id="PF01113">
    <property type="entry name" value="DapB_N"/>
    <property type="match status" value="1"/>
</dbReference>
<feature type="binding site" evidence="13">
    <location>
        <begin position="111"/>
        <end position="114"/>
    </location>
    <ligand>
        <name>NAD(+)</name>
        <dbReference type="ChEBI" id="CHEBI:57540"/>
    </ligand>
</feature>
<dbReference type="SUPFAM" id="SSF51735">
    <property type="entry name" value="NAD(P)-binding Rossmann-fold domains"/>
    <property type="match status" value="1"/>
</dbReference>
<keyword evidence="2 13" id="KW-0963">Cytoplasm</keyword>
<dbReference type="PROSITE" id="PS01298">
    <property type="entry name" value="DAPB"/>
    <property type="match status" value="1"/>
</dbReference>
<accession>A0A9X1DA24</accession>
<feature type="binding site" evidence="13">
    <location>
        <begin position="8"/>
        <end position="13"/>
    </location>
    <ligand>
        <name>NAD(+)</name>
        <dbReference type="ChEBI" id="CHEBI:57540"/>
    </ligand>
</feature>
<feature type="binding site" evidence="13">
    <location>
        <begin position="87"/>
        <end position="89"/>
    </location>
    <ligand>
        <name>NAD(+)</name>
        <dbReference type="ChEBI" id="CHEBI:57540"/>
    </ligand>
</feature>
<dbReference type="InterPro" id="IPR000846">
    <property type="entry name" value="DapB_N"/>
</dbReference>
<comment type="caution">
    <text evidence="16">The sequence shown here is derived from an EMBL/GenBank/DDBJ whole genome shotgun (WGS) entry which is preliminary data.</text>
</comment>
<feature type="active site" description="Proton donor/acceptor" evidence="13">
    <location>
        <position position="144"/>
    </location>
</feature>
<evidence type="ECO:0000259" key="15">
    <source>
        <dbReference type="Pfam" id="PF05173"/>
    </source>
</evidence>
<dbReference type="GO" id="GO:0051287">
    <property type="term" value="F:NAD binding"/>
    <property type="evidence" value="ECO:0007669"/>
    <property type="project" value="UniProtKB-UniRule"/>
</dbReference>
<dbReference type="InterPro" id="IPR022663">
    <property type="entry name" value="DapB_C"/>
</dbReference>
<dbReference type="PIRSF" id="PIRSF000161">
    <property type="entry name" value="DHPR"/>
    <property type="match status" value="1"/>
</dbReference>
<keyword evidence="3 13" id="KW-0028">Amino-acid biosynthesis</keyword>
<dbReference type="AlphaFoldDB" id="A0A9X1DA24"/>
<comment type="caution">
    <text evidence="13">Was originally thought to be a dihydrodipicolinate reductase (DHDPR), catalyzing the conversion of dihydrodipicolinate to tetrahydrodipicolinate. However, it was shown in E.coli that the substrate of the enzymatic reaction is not dihydrodipicolinate (DHDP) but in fact (2S,4S)-4-hydroxy-2,3,4,5-tetrahydrodipicolinic acid (HTPA), the product released by the DapA-catalyzed reaction.</text>
</comment>
<evidence type="ECO:0000256" key="11">
    <source>
        <dbReference type="ARBA" id="ARBA00049080"/>
    </source>
</evidence>
<comment type="pathway">
    <text evidence="9 13">Amino-acid biosynthesis; L-lysine biosynthesis via DAP pathway; (S)-tetrahydrodipicolinate from L-aspartate: step 4/4.</text>
</comment>
<feature type="binding site" evidence="13">
    <location>
        <begin position="154"/>
        <end position="155"/>
    </location>
    <ligand>
        <name>(S)-2,3,4,5-tetrahydrodipicolinate</name>
        <dbReference type="ChEBI" id="CHEBI:16845"/>
    </ligand>
</feature>
<evidence type="ECO:0000256" key="4">
    <source>
        <dbReference type="ARBA" id="ARBA00022857"/>
    </source>
</evidence>
<evidence type="ECO:0000256" key="5">
    <source>
        <dbReference type="ARBA" id="ARBA00022915"/>
    </source>
</evidence>
<dbReference type="PANTHER" id="PTHR20836">
    <property type="entry name" value="DIHYDRODIPICOLINATE REDUCTASE"/>
    <property type="match status" value="1"/>
</dbReference>
<comment type="function">
    <text evidence="13">Catalyzes the conversion of 4-hydroxy-tetrahydrodipicolinate (HTPA) to tetrahydrodipicolinate.</text>
</comment>
<dbReference type="CDD" id="cd02274">
    <property type="entry name" value="DHDPR_N"/>
    <property type="match status" value="1"/>
</dbReference>
<dbReference type="EC" id="1.17.1.8" evidence="10 13"/>
<comment type="catalytic activity">
    <reaction evidence="12 13">
        <text>(S)-2,3,4,5-tetrahydrodipicolinate + NAD(+) + H2O = (2S,4S)-4-hydroxy-2,3,4,5-tetrahydrodipicolinate + NADH + H(+)</text>
        <dbReference type="Rhea" id="RHEA:35323"/>
        <dbReference type="ChEBI" id="CHEBI:15377"/>
        <dbReference type="ChEBI" id="CHEBI:15378"/>
        <dbReference type="ChEBI" id="CHEBI:16845"/>
        <dbReference type="ChEBI" id="CHEBI:57540"/>
        <dbReference type="ChEBI" id="CHEBI:57945"/>
        <dbReference type="ChEBI" id="CHEBI:67139"/>
        <dbReference type="EC" id="1.17.1.8"/>
    </reaction>
</comment>
<comment type="subunit">
    <text evidence="13">Homotetramer.</text>
</comment>
<dbReference type="PANTHER" id="PTHR20836:SF0">
    <property type="entry name" value="4-HYDROXY-TETRAHYDRODIPICOLINATE REDUCTASE 1, CHLOROPLASTIC-RELATED"/>
    <property type="match status" value="1"/>
</dbReference>
<dbReference type="Pfam" id="PF05173">
    <property type="entry name" value="DapB_C"/>
    <property type="match status" value="1"/>
</dbReference>
<keyword evidence="6 13" id="KW-0560">Oxidoreductase</keyword>
<keyword evidence="5 13" id="KW-0220">Diaminopimelate biosynthesis</keyword>
<dbReference type="HAMAP" id="MF_00102">
    <property type="entry name" value="DapB"/>
    <property type="match status" value="1"/>
</dbReference>
<keyword evidence="8 13" id="KW-0457">Lysine biosynthesis</keyword>
<comment type="subcellular location">
    <subcellularLocation>
        <location evidence="13">Cytoplasm</location>
    </subcellularLocation>
</comment>
<evidence type="ECO:0000256" key="6">
    <source>
        <dbReference type="ARBA" id="ARBA00023002"/>
    </source>
</evidence>
<evidence type="ECO:0000256" key="8">
    <source>
        <dbReference type="ARBA" id="ARBA00023154"/>
    </source>
</evidence>
<evidence type="ECO:0000256" key="13">
    <source>
        <dbReference type="HAMAP-Rule" id="MF_00102"/>
    </source>
</evidence>
<protein>
    <recommendedName>
        <fullName evidence="10 13">4-hydroxy-tetrahydrodipicolinate reductase</fullName>
        <shortName evidence="13">HTPA reductase</shortName>
        <ecNumber evidence="10 13">1.17.1.8</ecNumber>
    </recommendedName>
</protein>
<dbReference type="Gene3D" id="3.30.360.10">
    <property type="entry name" value="Dihydrodipicolinate Reductase, domain 2"/>
    <property type="match status" value="1"/>
</dbReference>
<dbReference type="GO" id="GO:0008839">
    <property type="term" value="F:4-hydroxy-tetrahydrodipicolinate reductase"/>
    <property type="evidence" value="ECO:0007669"/>
    <property type="project" value="UniProtKB-UniRule"/>
</dbReference>
<dbReference type="Gene3D" id="3.40.50.720">
    <property type="entry name" value="NAD(P)-binding Rossmann-like Domain"/>
    <property type="match status" value="1"/>
</dbReference>
<evidence type="ECO:0000256" key="9">
    <source>
        <dbReference type="ARBA" id="ARBA00037922"/>
    </source>
</evidence>
<evidence type="ECO:0000256" key="3">
    <source>
        <dbReference type="ARBA" id="ARBA00022605"/>
    </source>
</evidence>